<sequence length="83" mass="9626">MMLIILVHEFCPPLFKGSALRSTSSFQINRMQFCLVPYDTLLKPHVDEEGDQIGSGFADQQEIQQVLSVRWFALNQHRIHIRV</sequence>
<dbReference type="EMBL" id="RRYP01006204">
    <property type="protein sequence ID" value="TNV81389.1"/>
    <property type="molecule type" value="Genomic_DNA"/>
</dbReference>
<evidence type="ECO:0000313" key="2">
    <source>
        <dbReference type="Proteomes" id="UP000785679"/>
    </source>
</evidence>
<name>A0A8J8NVF3_HALGN</name>
<comment type="caution">
    <text evidence="1">The sequence shown here is derived from an EMBL/GenBank/DDBJ whole genome shotgun (WGS) entry which is preliminary data.</text>
</comment>
<proteinExistence type="predicted"/>
<dbReference type="AlphaFoldDB" id="A0A8J8NVF3"/>
<evidence type="ECO:0000313" key="1">
    <source>
        <dbReference type="EMBL" id="TNV81389.1"/>
    </source>
</evidence>
<accession>A0A8J8NVF3</accession>
<organism evidence="1 2">
    <name type="scientific">Halteria grandinella</name>
    <dbReference type="NCBI Taxonomy" id="5974"/>
    <lineage>
        <taxon>Eukaryota</taxon>
        <taxon>Sar</taxon>
        <taxon>Alveolata</taxon>
        <taxon>Ciliophora</taxon>
        <taxon>Intramacronucleata</taxon>
        <taxon>Spirotrichea</taxon>
        <taxon>Stichotrichia</taxon>
        <taxon>Sporadotrichida</taxon>
        <taxon>Halteriidae</taxon>
        <taxon>Halteria</taxon>
    </lineage>
</organism>
<keyword evidence="2" id="KW-1185">Reference proteome</keyword>
<reference evidence="1" key="1">
    <citation type="submission" date="2019-06" db="EMBL/GenBank/DDBJ databases">
        <authorList>
            <person name="Zheng W."/>
        </authorList>
    </citation>
    <scope>NUCLEOTIDE SEQUENCE</scope>
    <source>
        <strain evidence="1">QDHG01</strain>
    </source>
</reference>
<dbReference type="Proteomes" id="UP000785679">
    <property type="component" value="Unassembled WGS sequence"/>
</dbReference>
<protein>
    <submittedName>
        <fullName evidence="1">Uncharacterized protein</fullName>
    </submittedName>
</protein>
<gene>
    <name evidence="1" type="ORF">FGO68_gene12271</name>
</gene>